<accession>A0A5B7K7R1</accession>
<sequence>MLACGLHRYHLEEVRAEWCYSLADACQRLAHDEQVGLFWGILCGQVQEQVYHHQVDSVLALHAAVKLADPLDKVNMVVVSTDLL</sequence>
<dbReference type="EMBL" id="VSRR010151357">
    <property type="protein sequence ID" value="MPD06462.1"/>
    <property type="molecule type" value="Genomic_DNA"/>
</dbReference>
<dbReference type="AlphaFoldDB" id="A0A5B7K7R1"/>
<evidence type="ECO:0000313" key="1">
    <source>
        <dbReference type="EMBL" id="MPD06462.1"/>
    </source>
</evidence>
<dbReference type="OrthoDB" id="261426at2759"/>
<evidence type="ECO:0000313" key="2">
    <source>
        <dbReference type="Proteomes" id="UP000324222"/>
    </source>
</evidence>
<keyword evidence="2" id="KW-1185">Reference proteome</keyword>
<dbReference type="Proteomes" id="UP000324222">
    <property type="component" value="Unassembled WGS sequence"/>
</dbReference>
<gene>
    <name evidence="1" type="ORF">E2C01_102276</name>
</gene>
<proteinExistence type="predicted"/>
<organism evidence="1 2">
    <name type="scientific">Portunus trituberculatus</name>
    <name type="common">Swimming crab</name>
    <name type="synonym">Neptunus trituberculatus</name>
    <dbReference type="NCBI Taxonomy" id="210409"/>
    <lineage>
        <taxon>Eukaryota</taxon>
        <taxon>Metazoa</taxon>
        <taxon>Ecdysozoa</taxon>
        <taxon>Arthropoda</taxon>
        <taxon>Crustacea</taxon>
        <taxon>Multicrustacea</taxon>
        <taxon>Malacostraca</taxon>
        <taxon>Eumalacostraca</taxon>
        <taxon>Eucarida</taxon>
        <taxon>Decapoda</taxon>
        <taxon>Pleocyemata</taxon>
        <taxon>Brachyura</taxon>
        <taxon>Eubrachyura</taxon>
        <taxon>Portunoidea</taxon>
        <taxon>Portunidae</taxon>
        <taxon>Portuninae</taxon>
        <taxon>Portunus</taxon>
    </lineage>
</organism>
<name>A0A5B7K7R1_PORTR</name>
<reference evidence="1 2" key="1">
    <citation type="submission" date="2019-05" db="EMBL/GenBank/DDBJ databases">
        <title>Another draft genome of Portunus trituberculatus and its Hox gene families provides insights of decapod evolution.</title>
        <authorList>
            <person name="Jeong J.-H."/>
            <person name="Song I."/>
            <person name="Kim S."/>
            <person name="Choi T."/>
            <person name="Kim D."/>
            <person name="Ryu S."/>
            <person name="Kim W."/>
        </authorList>
    </citation>
    <scope>NUCLEOTIDE SEQUENCE [LARGE SCALE GENOMIC DNA]</scope>
    <source>
        <tissue evidence="1">Muscle</tissue>
    </source>
</reference>
<protein>
    <submittedName>
        <fullName evidence="1">Uncharacterized protein</fullName>
    </submittedName>
</protein>
<comment type="caution">
    <text evidence="1">The sequence shown here is derived from an EMBL/GenBank/DDBJ whole genome shotgun (WGS) entry which is preliminary data.</text>
</comment>